<protein>
    <submittedName>
        <fullName evidence="1">Uncharacterized protein</fullName>
    </submittedName>
</protein>
<evidence type="ECO:0000313" key="1">
    <source>
        <dbReference type="EMBL" id="MDR9893239.1"/>
    </source>
</evidence>
<dbReference type="EMBL" id="JAALHA020000001">
    <property type="protein sequence ID" value="MDR9893239.1"/>
    <property type="molecule type" value="Genomic_DNA"/>
</dbReference>
<organism evidence="1 2">
    <name type="scientific">Aetokthonos hydrillicola Thurmond2011</name>
    <dbReference type="NCBI Taxonomy" id="2712845"/>
    <lineage>
        <taxon>Bacteria</taxon>
        <taxon>Bacillati</taxon>
        <taxon>Cyanobacteriota</taxon>
        <taxon>Cyanophyceae</taxon>
        <taxon>Nostocales</taxon>
        <taxon>Hapalosiphonaceae</taxon>
        <taxon>Aetokthonos</taxon>
    </lineage>
</organism>
<proteinExistence type="predicted"/>
<dbReference type="AlphaFoldDB" id="A0AAP5M8G3"/>
<dbReference type="Proteomes" id="UP000667802">
    <property type="component" value="Unassembled WGS sequence"/>
</dbReference>
<accession>A0AAP5M8G3</accession>
<gene>
    <name evidence="1" type="ORF">G7B40_001390</name>
</gene>
<name>A0AAP5M8G3_9CYAN</name>
<keyword evidence="2" id="KW-1185">Reference proteome</keyword>
<evidence type="ECO:0000313" key="2">
    <source>
        <dbReference type="Proteomes" id="UP000667802"/>
    </source>
</evidence>
<comment type="caution">
    <text evidence="1">The sequence shown here is derived from an EMBL/GenBank/DDBJ whole genome shotgun (WGS) entry which is preliminary data.</text>
</comment>
<dbReference type="RefSeq" id="WP_243902561.1">
    <property type="nucleotide sequence ID" value="NZ_CAWQFN010000474.1"/>
</dbReference>
<reference evidence="2" key="1">
    <citation type="journal article" date="2021" name="Science">
        <title>Hunting the eagle killer: A cyanobacterial neurotoxin causes vacuolar myelinopathy.</title>
        <authorList>
            <person name="Breinlinger S."/>
            <person name="Phillips T.J."/>
            <person name="Haram B.N."/>
            <person name="Mares J."/>
            <person name="Martinez Yerena J.A."/>
            <person name="Hrouzek P."/>
            <person name="Sobotka R."/>
            <person name="Henderson W.M."/>
            <person name="Schmieder P."/>
            <person name="Williams S.M."/>
            <person name="Lauderdale J.D."/>
            <person name="Wilde H.D."/>
            <person name="Gerrin W."/>
            <person name="Kust A."/>
            <person name="Washington J.W."/>
            <person name="Wagner C."/>
            <person name="Geier B."/>
            <person name="Liebeke M."/>
            <person name="Enke H."/>
            <person name="Niedermeyer T.H.J."/>
            <person name="Wilde S.B."/>
        </authorList>
    </citation>
    <scope>NUCLEOTIDE SEQUENCE [LARGE SCALE GENOMIC DNA]</scope>
    <source>
        <strain evidence="2">Thurmond2011</strain>
    </source>
</reference>
<sequence length="165" mass="18396">MPQTIQETATCATCPFYQSRQDGTDKGWCGLFNIFARETHSQTQDCVNEIAVQEIDEQATAQEELNEYIEVQAQDIAPIQQPIAAVATLDSIEVDSDFDPDFGTMYRVWKSYHLLGTFYQALGDRKWVAQPVGSSFRPRLNTPEQAQLTIIAVASNSLKTSNKAA</sequence>